<keyword evidence="3" id="KW-1185">Reference proteome</keyword>
<proteinExistence type="predicted"/>
<comment type="caution">
    <text evidence="2">The sequence shown here is derived from an EMBL/GenBank/DDBJ whole genome shotgun (WGS) entry which is preliminary data.</text>
</comment>
<name>A0A369JD08_HYPMA</name>
<dbReference type="OrthoDB" id="4121058at2759"/>
<feature type="region of interest" description="Disordered" evidence="1">
    <location>
        <begin position="372"/>
        <end position="408"/>
    </location>
</feature>
<feature type="compositionally biased region" description="Acidic residues" evidence="1">
    <location>
        <begin position="391"/>
        <end position="408"/>
    </location>
</feature>
<evidence type="ECO:0000313" key="2">
    <source>
        <dbReference type="EMBL" id="RDB19989.1"/>
    </source>
</evidence>
<sequence>MSDWDEYGQYYSQPVSKDGFFYGGNGFYVEIDRHRHERLDSGSLYRLLTYTEPPPVLTKAGKVAKRQPPPHKDSPDHFYYAQLKHYGLKAWKTKPAAKKYLLAAFDATTESIPVPKHILELENSLKEEYRLANIAAAKKYKEEQEQRKIEEEIQQKKKNEEYDAILNEFAAVGVVIRRDAIRGSDEYEIDDDEESKAHVSDTQLRKDIATFPESHLRDLVSEYKIIAPYLQDQWSGDTGGDIHLKMSPSLNHSHLWVWFHFGVVSGIMRSRGPPPEKVGDVVHFLWRGREEGEGEMTYGEDNIGSITFLGDGKIRGTMRWMGEFEFAGKKVPRRNVVWVKSVDGWKNEWRGINIRSYESARVGRWGGGWYQGDDSGYATPNSDTDPGKGSEDEEDDRYEYDEMDATPL</sequence>
<accession>A0A369JD08</accession>
<dbReference type="AlphaFoldDB" id="A0A369JD08"/>
<reference evidence="2" key="1">
    <citation type="submission" date="2018-04" db="EMBL/GenBank/DDBJ databases">
        <title>Whole genome sequencing of Hypsizygus marmoreus.</title>
        <authorList>
            <person name="Choi I.-G."/>
            <person name="Min B."/>
            <person name="Kim J.-G."/>
            <person name="Kim S."/>
            <person name="Oh Y.-L."/>
            <person name="Kong W.-S."/>
            <person name="Park H."/>
            <person name="Jeong J."/>
            <person name="Song E.-S."/>
        </authorList>
    </citation>
    <scope>NUCLEOTIDE SEQUENCE [LARGE SCALE GENOMIC DNA]</scope>
    <source>
        <strain evidence="2">51987-8</strain>
    </source>
</reference>
<dbReference type="Proteomes" id="UP000076154">
    <property type="component" value="Unassembled WGS sequence"/>
</dbReference>
<evidence type="ECO:0000313" key="3">
    <source>
        <dbReference type="Proteomes" id="UP000076154"/>
    </source>
</evidence>
<gene>
    <name evidence="2" type="ORF">Hypma_013077</name>
</gene>
<dbReference type="InParanoid" id="A0A369JD08"/>
<organism evidence="2 3">
    <name type="scientific">Hypsizygus marmoreus</name>
    <name type="common">White beech mushroom</name>
    <name type="synonym">Agaricus marmoreus</name>
    <dbReference type="NCBI Taxonomy" id="39966"/>
    <lineage>
        <taxon>Eukaryota</taxon>
        <taxon>Fungi</taxon>
        <taxon>Dikarya</taxon>
        <taxon>Basidiomycota</taxon>
        <taxon>Agaricomycotina</taxon>
        <taxon>Agaricomycetes</taxon>
        <taxon>Agaricomycetidae</taxon>
        <taxon>Agaricales</taxon>
        <taxon>Tricholomatineae</taxon>
        <taxon>Lyophyllaceae</taxon>
        <taxon>Hypsizygus</taxon>
    </lineage>
</organism>
<evidence type="ECO:0000256" key="1">
    <source>
        <dbReference type="SAM" id="MobiDB-lite"/>
    </source>
</evidence>
<protein>
    <submittedName>
        <fullName evidence="2">Uncharacterized protein</fullName>
    </submittedName>
</protein>
<dbReference type="EMBL" id="LUEZ02000071">
    <property type="protein sequence ID" value="RDB19989.1"/>
    <property type="molecule type" value="Genomic_DNA"/>
</dbReference>